<dbReference type="GO" id="GO:0006086">
    <property type="term" value="P:pyruvate decarboxylation to acetyl-CoA"/>
    <property type="evidence" value="ECO:0007669"/>
    <property type="project" value="InterPro"/>
</dbReference>
<dbReference type="EC" id="1.2.4.1" evidence="4"/>
<evidence type="ECO:0000256" key="3">
    <source>
        <dbReference type="ARBA" id="ARBA00023052"/>
    </source>
</evidence>
<dbReference type="Gene3D" id="3.40.50.970">
    <property type="match status" value="1"/>
</dbReference>
<dbReference type="InterPro" id="IPR027110">
    <property type="entry name" value="PDHB_mito-type"/>
</dbReference>
<evidence type="ECO:0000313" key="6">
    <source>
        <dbReference type="EMBL" id="KAF6165529.1"/>
    </source>
</evidence>
<evidence type="ECO:0000256" key="4">
    <source>
        <dbReference type="RuleBase" id="RU364074"/>
    </source>
</evidence>
<dbReference type="InterPro" id="IPR033248">
    <property type="entry name" value="Transketolase_C"/>
</dbReference>
<dbReference type="InterPro" id="IPR029061">
    <property type="entry name" value="THDP-binding"/>
</dbReference>
<comment type="caution">
    <text evidence="6">The sequence shown here is derived from an EMBL/GenBank/DDBJ whole genome shotgun (WGS) entry which is preliminary data.</text>
</comment>
<evidence type="ECO:0000313" key="7">
    <source>
        <dbReference type="Proteomes" id="UP000541444"/>
    </source>
</evidence>
<dbReference type="Proteomes" id="UP000541444">
    <property type="component" value="Unassembled WGS sequence"/>
</dbReference>
<comment type="catalytic activity">
    <reaction evidence="4">
        <text>N(6)-[(R)-lipoyl]-L-lysyl-[protein] + pyruvate + H(+) = N(6)-[(R)-S(8)-acetyldihydrolipoyl]-L-lysyl-[protein] + CO2</text>
        <dbReference type="Rhea" id="RHEA:19189"/>
        <dbReference type="Rhea" id="RHEA-COMP:10474"/>
        <dbReference type="Rhea" id="RHEA-COMP:10478"/>
        <dbReference type="ChEBI" id="CHEBI:15361"/>
        <dbReference type="ChEBI" id="CHEBI:15378"/>
        <dbReference type="ChEBI" id="CHEBI:16526"/>
        <dbReference type="ChEBI" id="CHEBI:83099"/>
        <dbReference type="ChEBI" id="CHEBI:83111"/>
        <dbReference type="EC" id="1.2.4.1"/>
    </reaction>
</comment>
<protein>
    <recommendedName>
        <fullName evidence="4">Pyruvate dehydrogenase E1 component subunit beta</fullName>
        <ecNumber evidence="4">1.2.4.1</ecNumber>
    </recommendedName>
</protein>
<keyword evidence="4" id="KW-0670">Pyruvate</keyword>
<dbReference type="AlphaFoldDB" id="A0A7J7NE64"/>
<evidence type="ECO:0000259" key="5">
    <source>
        <dbReference type="Pfam" id="PF02780"/>
    </source>
</evidence>
<keyword evidence="2 4" id="KW-0560">Oxidoreductase</keyword>
<dbReference type="SUPFAM" id="SSF52922">
    <property type="entry name" value="TK C-terminal domain-like"/>
    <property type="match status" value="1"/>
</dbReference>
<comment type="function">
    <text evidence="4">The pyruvate dehydrogenase complex catalyzes the overall conversion of pyruvate to acetyl-CoA and CO2.</text>
</comment>
<dbReference type="PANTHER" id="PTHR11624">
    <property type="entry name" value="DEHYDROGENASE RELATED"/>
    <property type="match status" value="1"/>
</dbReference>
<proteinExistence type="predicted"/>
<keyword evidence="3 4" id="KW-0786">Thiamine pyrophosphate</keyword>
<organism evidence="6 7">
    <name type="scientific">Kingdonia uniflora</name>
    <dbReference type="NCBI Taxonomy" id="39325"/>
    <lineage>
        <taxon>Eukaryota</taxon>
        <taxon>Viridiplantae</taxon>
        <taxon>Streptophyta</taxon>
        <taxon>Embryophyta</taxon>
        <taxon>Tracheophyta</taxon>
        <taxon>Spermatophyta</taxon>
        <taxon>Magnoliopsida</taxon>
        <taxon>Ranunculales</taxon>
        <taxon>Circaeasteraceae</taxon>
        <taxon>Kingdonia</taxon>
    </lineage>
</organism>
<dbReference type="SUPFAM" id="SSF52518">
    <property type="entry name" value="Thiamin diphosphate-binding fold (THDP-binding)"/>
    <property type="match status" value="1"/>
</dbReference>
<comment type="cofactor">
    <cofactor evidence="1 4">
        <name>thiamine diphosphate</name>
        <dbReference type="ChEBI" id="CHEBI:58937"/>
    </cofactor>
</comment>
<evidence type="ECO:0000256" key="2">
    <source>
        <dbReference type="ARBA" id="ARBA00023002"/>
    </source>
</evidence>
<name>A0A7J7NE64_9MAGN</name>
<gene>
    <name evidence="6" type="ORF">GIB67_015852</name>
</gene>
<dbReference type="EMBL" id="JACGCM010000846">
    <property type="protein sequence ID" value="KAF6165529.1"/>
    <property type="molecule type" value="Genomic_DNA"/>
</dbReference>
<feature type="domain" description="Transketolase C-terminal" evidence="5">
    <location>
        <begin position="78"/>
        <end position="168"/>
    </location>
</feature>
<reference evidence="6 7" key="1">
    <citation type="journal article" date="2020" name="IScience">
        <title>Genome Sequencing of the Endangered Kingdonia uniflora (Circaeasteraceae, Ranunculales) Reveals Potential Mechanisms of Evolutionary Specialization.</title>
        <authorList>
            <person name="Sun Y."/>
            <person name="Deng T."/>
            <person name="Zhang A."/>
            <person name="Moore M.J."/>
            <person name="Landis J.B."/>
            <person name="Lin N."/>
            <person name="Zhang H."/>
            <person name="Zhang X."/>
            <person name="Huang J."/>
            <person name="Zhang X."/>
            <person name="Sun H."/>
            <person name="Wang H."/>
        </authorList>
    </citation>
    <scope>NUCLEOTIDE SEQUENCE [LARGE SCALE GENOMIC DNA]</scope>
    <source>
        <strain evidence="6">TB1705</strain>
        <tissue evidence="6">Leaf</tissue>
    </source>
</reference>
<dbReference type="GO" id="GO:0004739">
    <property type="term" value="F:pyruvate dehydrogenase (acetyl-transferring) activity"/>
    <property type="evidence" value="ECO:0007669"/>
    <property type="project" value="UniProtKB-UniRule"/>
</dbReference>
<sequence>MESQPTDDNFIISEETNEVDNTLMEYCLEEEHVCYASWYTYVPGLKVLAPYLSEDSRGLLKAAIRDPDPVVFLENELLLVAAEILSKEGISIETIRPLDRVAINASVRKTNRLVTLEESFPQHGVGAEIWASVVVESFAYLDAPVDRIAGAEVPIPFAATLERIVVPQLLASASATWIEAKESSPSTF</sequence>
<evidence type="ECO:0000256" key="1">
    <source>
        <dbReference type="ARBA" id="ARBA00001964"/>
    </source>
</evidence>
<accession>A0A7J7NE64</accession>
<dbReference type="Gene3D" id="3.40.50.920">
    <property type="match status" value="1"/>
</dbReference>
<dbReference type="InterPro" id="IPR009014">
    <property type="entry name" value="Transketo_C/PFOR_II"/>
</dbReference>
<dbReference type="OrthoDB" id="10266385at2759"/>
<dbReference type="Pfam" id="PF02780">
    <property type="entry name" value="Transketolase_C"/>
    <property type="match status" value="1"/>
</dbReference>
<keyword evidence="7" id="KW-1185">Reference proteome</keyword>
<dbReference type="PANTHER" id="PTHR11624:SF96">
    <property type="entry name" value="PYRUVATE DEHYDROGENASE E1 COMPONENT SUBUNIT BETA, MITOCHONDRIAL"/>
    <property type="match status" value="1"/>
</dbReference>